<evidence type="ECO:0000259" key="1">
    <source>
        <dbReference type="Pfam" id="PF03417"/>
    </source>
</evidence>
<accession>A0A0F9AC43</accession>
<dbReference type="InterPro" id="IPR047794">
    <property type="entry name" value="C45_proenzyme-like"/>
</dbReference>
<dbReference type="Gene3D" id="3.60.60.10">
    <property type="entry name" value="Penicillin V Acylase, Chain A"/>
    <property type="match status" value="1"/>
</dbReference>
<dbReference type="InterPro" id="IPR029055">
    <property type="entry name" value="Ntn_hydrolases_N"/>
</dbReference>
<dbReference type="AlphaFoldDB" id="A0A0F9AC43"/>
<evidence type="ECO:0000313" key="2">
    <source>
        <dbReference type="EMBL" id="KKL07134.1"/>
    </source>
</evidence>
<dbReference type="NCBIfam" id="NF040521">
    <property type="entry name" value="C45_proenzyme"/>
    <property type="match status" value="1"/>
</dbReference>
<protein>
    <recommendedName>
        <fullName evidence="1">Peptidase C45 hydrolase domain-containing protein</fullName>
    </recommendedName>
</protein>
<organism evidence="2">
    <name type="scientific">marine sediment metagenome</name>
    <dbReference type="NCBI Taxonomy" id="412755"/>
    <lineage>
        <taxon>unclassified sequences</taxon>
        <taxon>metagenomes</taxon>
        <taxon>ecological metagenomes</taxon>
    </lineage>
</organism>
<comment type="caution">
    <text evidence="2">The sequence shown here is derived from an EMBL/GenBank/DDBJ whole genome shotgun (WGS) entry which is preliminary data.</text>
</comment>
<reference evidence="2" key="1">
    <citation type="journal article" date="2015" name="Nature">
        <title>Complex archaea that bridge the gap between prokaryotes and eukaryotes.</title>
        <authorList>
            <person name="Spang A."/>
            <person name="Saw J.H."/>
            <person name="Jorgensen S.L."/>
            <person name="Zaremba-Niedzwiedzka K."/>
            <person name="Martijn J."/>
            <person name="Lind A.E."/>
            <person name="van Eijk R."/>
            <person name="Schleper C."/>
            <person name="Guy L."/>
            <person name="Ettema T.J."/>
        </authorList>
    </citation>
    <scope>NUCLEOTIDE SEQUENCE</scope>
</reference>
<gene>
    <name evidence="2" type="ORF">LCGC14_2589060</name>
</gene>
<dbReference type="InterPro" id="IPR005079">
    <property type="entry name" value="Peptidase_C45_hydrolase"/>
</dbReference>
<sequence>MYMVSMPMKKPQTLSQDQVIVPASKQNYMEVRHLVLQGSDREIGLALGDYARNKLGVEKLEPYRDPIYGRARQEYLGNNFPALLDRSRGVADAYGLEAGETRFDTTSLVYDFASFGCSAIFFPPDATVNGHPLVARNLDWYIVSAREMTTGKSLPNDPNMMSRSFLAEFYPESGFASIQTTATDFLNFPHDGVNEHGLFSTVLVDQQGPGEPIPLTGGQDSGLNDMQVIALLMNKCKTVEEAKIVLLQNRIYMPFEAMHWLIADAAGSSTIFEIDGKSGQYYFIDGEPGKPQVVTNHAIHRYPNVDTFPNVDPKASYNSFIRYRHLVDSINSHQGKFSVDDCFKIISEVFGRADDAEEVGGQNPLPMRTLWTLVMDLADRNIAIKYFLRDD</sequence>
<dbReference type="SUPFAM" id="SSF56235">
    <property type="entry name" value="N-terminal nucleophile aminohydrolases (Ntn hydrolases)"/>
    <property type="match status" value="1"/>
</dbReference>
<dbReference type="EMBL" id="LAZR01043416">
    <property type="protein sequence ID" value="KKL07134.1"/>
    <property type="molecule type" value="Genomic_DNA"/>
</dbReference>
<feature type="non-terminal residue" evidence="2">
    <location>
        <position position="391"/>
    </location>
</feature>
<dbReference type="Pfam" id="PF03417">
    <property type="entry name" value="AAT"/>
    <property type="match status" value="1"/>
</dbReference>
<name>A0A0F9AC43_9ZZZZ</name>
<feature type="domain" description="Peptidase C45 hydrolase" evidence="1">
    <location>
        <begin position="156"/>
        <end position="383"/>
    </location>
</feature>
<proteinExistence type="predicted"/>